<proteinExistence type="predicted"/>
<reference evidence="1" key="1">
    <citation type="submission" date="2021-11" db="EMBL/GenBank/DDBJ databases">
        <authorList>
            <person name="Schell T."/>
        </authorList>
    </citation>
    <scope>NUCLEOTIDE SEQUENCE</scope>
    <source>
        <strain evidence="1">M5</strain>
    </source>
</reference>
<accession>A0A8J2S212</accession>
<evidence type="ECO:0000313" key="2">
    <source>
        <dbReference type="Proteomes" id="UP000789390"/>
    </source>
</evidence>
<organism evidence="1 2">
    <name type="scientific">Daphnia galeata</name>
    <dbReference type="NCBI Taxonomy" id="27404"/>
    <lineage>
        <taxon>Eukaryota</taxon>
        <taxon>Metazoa</taxon>
        <taxon>Ecdysozoa</taxon>
        <taxon>Arthropoda</taxon>
        <taxon>Crustacea</taxon>
        <taxon>Branchiopoda</taxon>
        <taxon>Diplostraca</taxon>
        <taxon>Cladocera</taxon>
        <taxon>Anomopoda</taxon>
        <taxon>Daphniidae</taxon>
        <taxon>Daphnia</taxon>
    </lineage>
</organism>
<sequence length="77" mass="9216">MEWLQLQPISRQESGYVEDAAATNTQDDCDEVDVMVDEVRRRFYDATRRSLPTSVRSRSRFGRRWKFLSRKSSWRSL</sequence>
<dbReference type="Proteomes" id="UP000789390">
    <property type="component" value="Unassembled WGS sequence"/>
</dbReference>
<dbReference type="AlphaFoldDB" id="A0A8J2S212"/>
<protein>
    <submittedName>
        <fullName evidence="1">Uncharacterized protein</fullName>
    </submittedName>
</protein>
<comment type="caution">
    <text evidence="1">The sequence shown here is derived from an EMBL/GenBank/DDBJ whole genome shotgun (WGS) entry which is preliminary data.</text>
</comment>
<evidence type="ECO:0000313" key="1">
    <source>
        <dbReference type="EMBL" id="CAH0111301.1"/>
    </source>
</evidence>
<keyword evidence="2" id="KW-1185">Reference proteome</keyword>
<gene>
    <name evidence="1" type="ORF">DGAL_LOCUS14941</name>
</gene>
<dbReference type="EMBL" id="CAKKLH010000313">
    <property type="protein sequence ID" value="CAH0111301.1"/>
    <property type="molecule type" value="Genomic_DNA"/>
</dbReference>
<name>A0A8J2S212_9CRUS</name>